<dbReference type="Proteomes" id="UP000076738">
    <property type="component" value="Unassembled WGS sequence"/>
</dbReference>
<gene>
    <name evidence="1" type="ORF">CALVIDRAFT_181908</name>
</gene>
<evidence type="ECO:0000313" key="2">
    <source>
        <dbReference type="Proteomes" id="UP000076738"/>
    </source>
</evidence>
<protein>
    <submittedName>
        <fullName evidence="1">Uncharacterized protein</fullName>
    </submittedName>
</protein>
<accession>A0A167L0T5</accession>
<dbReference type="EMBL" id="KV417290">
    <property type="protein sequence ID" value="KZO95219.1"/>
    <property type="molecule type" value="Genomic_DNA"/>
</dbReference>
<dbReference type="AlphaFoldDB" id="A0A167L0T5"/>
<name>A0A167L0T5_CALVF</name>
<sequence length="113" mass="12829">MRLDANRSHQQKPSQSPLMLPQCHFHLPCLRNAHHTHSNSMTRAATRTRPHINRVLARAFLSLFPFIPKTISHCRTPTLHPACFQIATTAACTFDCLPPLHRRNSATLTRSSQ</sequence>
<organism evidence="1 2">
    <name type="scientific">Calocera viscosa (strain TUFC12733)</name>
    <dbReference type="NCBI Taxonomy" id="1330018"/>
    <lineage>
        <taxon>Eukaryota</taxon>
        <taxon>Fungi</taxon>
        <taxon>Dikarya</taxon>
        <taxon>Basidiomycota</taxon>
        <taxon>Agaricomycotina</taxon>
        <taxon>Dacrymycetes</taxon>
        <taxon>Dacrymycetales</taxon>
        <taxon>Dacrymycetaceae</taxon>
        <taxon>Calocera</taxon>
    </lineage>
</organism>
<proteinExistence type="predicted"/>
<reference evidence="1 2" key="1">
    <citation type="journal article" date="2016" name="Mol. Biol. Evol.">
        <title>Comparative Genomics of Early-Diverging Mushroom-Forming Fungi Provides Insights into the Origins of Lignocellulose Decay Capabilities.</title>
        <authorList>
            <person name="Nagy L.G."/>
            <person name="Riley R."/>
            <person name="Tritt A."/>
            <person name="Adam C."/>
            <person name="Daum C."/>
            <person name="Floudas D."/>
            <person name="Sun H."/>
            <person name="Yadav J.S."/>
            <person name="Pangilinan J."/>
            <person name="Larsson K.H."/>
            <person name="Matsuura K."/>
            <person name="Barry K."/>
            <person name="Labutti K."/>
            <person name="Kuo R."/>
            <person name="Ohm R.A."/>
            <person name="Bhattacharya S.S."/>
            <person name="Shirouzu T."/>
            <person name="Yoshinaga Y."/>
            <person name="Martin F.M."/>
            <person name="Grigoriev I.V."/>
            <person name="Hibbett D.S."/>
        </authorList>
    </citation>
    <scope>NUCLEOTIDE SEQUENCE [LARGE SCALE GENOMIC DNA]</scope>
    <source>
        <strain evidence="1 2">TUFC12733</strain>
    </source>
</reference>
<evidence type="ECO:0000313" key="1">
    <source>
        <dbReference type="EMBL" id="KZO95219.1"/>
    </source>
</evidence>
<keyword evidence="2" id="KW-1185">Reference proteome</keyword>